<evidence type="ECO:0000259" key="1">
    <source>
        <dbReference type="Pfam" id="PF09509"/>
    </source>
</evidence>
<evidence type="ECO:0000313" key="3">
    <source>
        <dbReference type="Proteomes" id="UP000237811"/>
    </source>
</evidence>
<dbReference type="AlphaFoldDB" id="A0AB37ANN0"/>
<comment type="caution">
    <text evidence="2">The sequence shown here is derived from an EMBL/GenBank/DDBJ whole genome shotgun (WGS) entry which is preliminary data.</text>
</comment>
<dbReference type="InterPro" id="IPR012654">
    <property type="entry name" value="CHP02391"/>
</dbReference>
<dbReference type="RefSeq" id="WP_105777945.1">
    <property type="nucleotide sequence ID" value="NZ_PVFQ01000018.1"/>
</dbReference>
<dbReference type="NCBIfam" id="TIGR02391">
    <property type="entry name" value="hypoth_ymh"/>
    <property type="match status" value="1"/>
</dbReference>
<organism evidence="2 3">
    <name type="scientific">Burkholderia multivorans</name>
    <dbReference type="NCBI Taxonomy" id="87883"/>
    <lineage>
        <taxon>Bacteria</taxon>
        <taxon>Pseudomonadati</taxon>
        <taxon>Pseudomonadota</taxon>
        <taxon>Betaproteobacteria</taxon>
        <taxon>Burkholderiales</taxon>
        <taxon>Burkholderiaceae</taxon>
        <taxon>Burkholderia</taxon>
        <taxon>Burkholderia cepacia complex</taxon>
    </lineage>
</organism>
<feature type="domain" description="Conserved hypothetical protein CHP02391" evidence="1">
    <location>
        <begin position="143"/>
        <end position="259"/>
    </location>
</feature>
<dbReference type="EMBL" id="PVFR01000068">
    <property type="protein sequence ID" value="PRE43461.1"/>
    <property type="molecule type" value="Genomic_DNA"/>
</dbReference>
<name>A0AB37ANN0_9BURK</name>
<evidence type="ECO:0000313" key="2">
    <source>
        <dbReference type="EMBL" id="PRE43461.1"/>
    </source>
</evidence>
<accession>A0AB37ANN0</accession>
<proteinExistence type="predicted"/>
<sequence>MVTRKAQPAQPRQANLTPDQMRAAIPKLERRIAELRDFDPATVNARNDPRIGVIDNKLEQTIADVFGVDTVEFSRYQPRSIDRGNIYFGSELPLHEVRQGLNQGRAEQTANLQSIIDLFKENLEDGVETPASKARRSFGDLDLHADIARECSKLFEDGHYAQAVETACKVLDMLVQFRSMRPDVSGTALMRLVFSPKAPILKFNDQQNDSEKSEQEGMMHLYEGAMMALRNPRAHGITQDHPERAVEYLSFVSMLAKALDRTQRA</sequence>
<dbReference type="Pfam" id="PF09509">
    <property type="entry name" value="Hypoth_Ymh"/>
    <property type="match status" value="1"/>
</dbReference>
<gene>
    <name evidence="2" type="ORF">C6P99_22815</name>
</gene>
<protein>
    <submittedName>
        <fullName evidence="2">TIGR02391 family protein</fullName>
    </submittedName>
</protein>
<dbReference type="Proteomes" id="UP000237811">
    <property type="component" value="Unassembled WGS sequence"/>
</dbReference>
<reference evidence="2 3" key="1">
    <citation type="submission" date="2018-03" db="EMBL/GenBank/DDBJ databases">
        <authorList>
            <person name="Nguyen K."/>
            <person name="Fouts D."/>
            <person name="Sutton G."/>
        </authorList>
    </citation>
    <scope>NUCLEOTIDE SEQUENCE [LARGE SCALE GENOMIC DNA]</scope>
    <source>
        <strain evidence="2 3">AU14328</strain>
    </source>
</reference>